<keyword evidence="3" id="KW-1185">Reference proteome</keyword>
<sequence>MAPYPTYKQVQTNIPRFDNVSEFFNRASPNGWTLEGFALDPDSNDFHEFESGLEIIKNQGRDCYNTHASNCLKWYKSADDDDPILTNAEGLLKLKLAKRNSDRVSNQIRERQGHIDLEKIQDAMGFQRRANPTTKMGLETNVDAPEESRGSSSSVFAPTVVPTVAVSDASPIPRPSKHSRNDFDTTSSLPKDIKKKKKGKTYETEQPWEALMGCLIRIVSNA</sequence>
<comment type="caution">
    <text evidence="2">The sequence shown here is derived from an EMBL/GenBank/DDBJ whole genome shotgun (WGS) entry which is preliminary data.</text>
</comment>
<dbReference type="Proteomes" id="UP000703661">
    <property type="component" value="Unassembled WGS sequence"/>
</dbReference>
<proteinExistence type="predicted"/>
<accession>A0A9P6T204</accession>
<evidence type="ECO:0000256" key="1">
    <source>
        <dbReference type="SAM" id="MobiDB-lite"/>
    </source>
</evidence>
<name>A0A9P6T204_9FUNG</name>
<evidence type="ECO:0000313" key="3">
    <source>
        <dbReference type="Proteomes" id="UP000703661"/>
    </source>
</evidence>
<dbReference type="EMBL" id="JAAAID010000315">
    <property type="protein sequence ID" value="KAG0019047.1"/>
    <property type="molecule type" value="Genomic_DNA"/>
</dbReference>
<evidence type="ECO:0000313" key="2">
    <source>
        <dbReference type="EMBL" id="KAG0019047.1"/>
    </source>
</evidence>
<protein>
    <submittedName>
        <fullName evidence="2">Uncharacterized protein</fullName>
    </submittedName>
</protein>
<gene>
    <name evidence="2" type="ORF">BGZ80_006384</name>
</gene>
<reference evidence="2" key="1">
    <citation type="journal article" date="2020" name="Fungal Divers.">
        <title>Resolving the Mortierellaceae phylogeny through synthesis of multi-gene phylogenetics and phylogenomics.</title>
        <authorList>
            <person name="Vandepol N."/>
            <person name="Liber J."/>
            <person name="Desiro A."/>
            <person name="Na H."/>
            <person name="Kennedy M."/>
            <person name="Barry K."/>
            <person name="Grigoriev I.V."/>
            <person name="Miller A.N."/>
            <person name="O'Donnell K."/>
            <person name="Stajich J.E."/>
            <person name="Bonito G."/>
        </authorList>
    </citation>
    <scope>NUCLEOTIDE SEQUENCE</scope>
    <source>
        <strain evidence="2">NRRL 2769</strain>
    </source>
</reference>
<organism evidence="2 3">
    <name type="scientific">Entomortierella chlamydospora</name>
    <dbReference type="NCBI Taxonomy" id="101097"/>
    <lineage>
        <taxon>Eukaryota</taxon>
        <taxon>Fungi</taxon>
        <taxon>Fungi incertae sedis</taxon>
        <taxon>Mucoromycota</taxon>
        <taxon>Mortierellomycotina</taxon>
        <taxon>Mortierellomycetes</taxon>
        <taxon>Mortierellales</taxon>
        <taxon>Mortierellaceae</taxon>
        <taxon>Entomortierella</taxon>
    </lineage>
</organism>
<feature type="region of interest" description="Disordered" evidence="1">
    <location>
        <begin position="166"/>
        <end position="202"/>
    </location>
</feature>
<dbReference type="AlphaFoldDB" id="A0A9P6T204"/>